<name>W6YSN1_COCMI</name>
<dbReference type="InterPro" id="IPR026992">
    <property type="entry name" value="DIOX_N"/>
</dbReference>
<dbReference type="GeneID" id="19124008"/>
<dbReference type="InterPro" id="IPR050231">
    <property type="entry name" value="Iron_ascorbate_oxido_reductase"/>
</dbReference>
<organism evidence="4 5">
    <name type="scientific">Bipolaris oryzae ATCC 44560</name>
    <dbReference type="NCBI Taxonomy" id="930090"/>
    <lineage>
        <taxon>Eukaryota</taxon>
        <taxon>Fungi</taxon>
        <taxon>Dikarya</taxon>
        <taxon>Ascomycota</taxon>
        <taxon>Pezizomycotina</taxon>
        <taxon>Dothideomycetes</taxon>
        <taxon>Pleosporomycetidae</taxon>
        <taxon>Pleosporales</taxon>
        <taxon>Pleosporineae</taxon>
        <taxon>Pleosporaceae</taxon>
        <taxon>Bipolaris</taxon>
    </lineage>
</organism>
<gene>
    <name evidence="4" type="ORF">COCMIDRAFT_41158</name>
</gene>
<dbReference type="Pfam" id="PF03171">
    <property type="entry name" value="2OG-FeII_Oxy"/>
    <property type="match status" value="1"/>
</dbReference>
<dbReference type="EMBL" id="KI964158">
    <property type="protein sequence ID" value="EUC40523.1"/>
    <property type="molecule type" value="Genomic_DNA"/>
</dbReference>
<evidence type="ECO:0000259" key="3">
    <source>
        <dbReference type="Pfam" id="PF14226"/>
    </source>
</evidence>
<proteinExistence type="inferred from homology"/>
<evidence type="ECO:0000256" key="1">
    <source>
        <dbReference type="ARBA" id="ARBA00008056"/>
    </source>
</evidence>
<dbReference type="AlphaFoldDB" id="W6YSN1"/>
<evidence type="ECO:0000259" key="2">
    <source>
        <dbReference type="Pfam" id="PF03171"/>
    </source>
</evidence>
<evidence type="ECO:0008006" key="6">
    <source>
        <dbReference type="Google" id="ProtNLM"/>
    </source>
</evidence>
<dbReference type="HOGENOM" id="CLU_010119_10_0_1"/>
<dbReference type="PANTHER" id="PTHR47990">
    <property type="entry name" value="2-OXOGLUTARATE (2OG) AND FE(II)-DEPENDENT OXYGENASE SUPERFAMILY PROTEIN-RELATED"/>
    <property type="match status" value="1"/>
</dbReference>
<dbReference type="Gene3D" id="2.60.120.330">
    <property type="entry name" value="B-lactam Antibiotic, Isopenicillin N Synthase, Chain"/>
    <property type="match status" value="1"/>
</dbReference>
<dbReference type="InterPro" id="IPR027443">
    <property type="entry name" value="IPNS-like_sf"/>
</dbReference>
<comment type="similarity">
    <text evidence="1">Belongs to the iron/ascorbate-dependent oxidoreductase family.</text>
</comment>
<feature type="domain" description="Non-haem dioxygenase N-terminal" evidence="3">
    <location>
        <begin position="23"/>
        <end position="121"/>
    </location>
</feature>
<dbReference type="Proteomes" id="UP000054032">
    <property type="component" value="Unassembled WGS sequence"/>
</dbReference>
<dbReference type="SUPFAM" id="SSF51197">
    <property type="entry name" value="Clavaminate synthase-like"/>
    <property type="match status" value="1"/>
</dbReference>
<feature type="domain" description="Isopenicillin N synthase-like Fe(2+) 2OG dioxygenase" evidence="2">
    <location>
        <begin position="217"/>
        <end position="277"/>
    </location>
</feature>
<keyword evidence="5" id="KW-1185">Reference proteome</keyword>
<protein>
    <recommendedName>
        <fullName evidence="6">Fe2OG dioxygenase domain-containing protein</fullName>
    </recommendedName>
</protein>
<dbReference type="OrthoDB" id="406156at2759"/>
<dbReference type="Pfam" id="PF14226">
    <property type="entry name" value="DIOX_N"/>
    <property type="match status" value="1"/>
</dbReference>
<dbReference type="RefSeq" id="XP_007692957.1">
    <property type="nucleotide sequence ID" value="XM_007694767.1"/>
</dbReference>
<sequence length="340" mass="39518">MEYNYEHIPETKEDLDWAELITLDLNLFDSPEGKKELVEQLRYAAQHVGFFYVTNFGISEEDVDRQFALAKRFYQLPLEEKLKYHNSQEMRSGHFNGYRPAELRNLLPDGSIKDNFQVYNIPKFDGYHARPQPQVLQDEIAQIEDFQRQCHTKVITKLFKLLAILLELPDEDQLLKMHGYDNKGEDHLRYMFYKARTAEENKTVGGLYAAGHTDLALQIRNSLGEWKWVKPQDRACTVNISDALSSLTGGYLKSTIHRVHAPPADQAHIDRIGVLYFNRPNNNVILDPITTSPLLARLNMTENEFTRLGYHLTMEDTEGKYEYDQKHLEILPGMHAKIFN</sequence>
<dbReference type="KEGG" id="bor:COCMIDRAFT_41158"/>
<dbReference type="InterPro" id="IPR044861">
    <property type="entry name" value="IPNS-like_FE2OG_OXY"/>
</dbReference>
<evidence type="ECO:0000313" key="4">
    <source>
        <dbReference type="EMBL" id="EUC40523.1"/>
    </source>
</evidence>
<reference evidence="4 5" key="1">
    <citation type="journal article" date="2013" name="PLoS Genet.">
        <title>Comparative genome structure, secondary metabolite, and effector coding capacity across Cochliobolus pathogens.</title>
        <authorList>
            <person name="Condon B.J."/>
            <person name="Leng Y."/>
            <person name="Wu D."/>
            <person name="Bushley K.E."/>
            <person name="Ohm R.A."/>
            <person name="Otillar R."/>
            <person name="Martin J."/>
            <person name="Schackwitz W."/>
            <person name="Grimwood J."/>
            <person name="MohdZainudin N."/>
            <person name="Xue C."/>
            <person name="Wang R."/>
            <person name="Manning V.A."/>
            <person name="Dhillon B."/>
            <person name="Tu Z.J."/>
            <person name="Steffenson B.J."/>
            <person name="Salamov A."/>
            <person name="Sun H."/>
            <person name="Lowry S."/>
            <person name="LaButti K."/>
            <person name="Han J."/>
            <person name="Copeland A."/>
            <person name="Lindquist E."/>
            <person name="Barry K."/>
            <person name="Schmutz J."/>
            <person name="Baker S.E."/>
            <person name="Ciuffetti L.M."/>
            <person name="Grigoriev I.V."/>
            <person name="Zhong S."/>
            <person name="Turgeon B.G."/>
        </authorList>
    </citation>
    <scope>NUCLEOTIDE SEQUENCE [LARGE SCALE GENOMIC DNA]</scope>
    <source>
        <strain evidence="4 5">ATCC 44560</strain>
    </source>
</reference>
<dbReference type="eggNOG" id="KOG0143">
    <property type="taxonomic scope" value="Eukaryota"/>
</dbReference>
<evidence type="ECO:0000313" key="5">
    <source>
        <dbReference type="Proteomes" id="UP000054032"/>
    </source>
</evidence>
<accession>W6YSN1</accession>